<keyword evidence="3" id="KW-0812">Transmembrane</keyword>
<evidence type="ECO:0000256" key="2">
    <source>
        <dbReference type="SAM" id="MobiDB-lite"/>
    </source>
</evidence>
<evidence type="ECO:0000256" key="3">
    <source>
        <dbReference type="SAM" id="Phobius"/>
    </source>
</evidence>
<feature type="domain" description="DUF155" evidence="4">
    <location>
        <begin position="171"/>
        <end position="348"/>
    </location>
</feature>
<reference evidence="5" key="1">
    <citation type="submission" date="2021-01" db="EMBL/GenBank/DDBJ databases">
        <authorList>
            <person name="Corre E."/>
            <person name="Pelletier E."/>
            <person name="Niang G."/>
            <person name="Scheremetjew M."/>
            <person name="Finn R."/>
            <person name="Kale V."/>
            <person name="Holt S."/>
            <person name="Cochrane G."/>
            <person name="Meng A."/>
            <person name="Brown T."/>
            <person name="Cohen L."/>
        </authorList>
    </citation>
    <scope>NUCLEOTIDE SEQUENCE</scope>
    <source>
        <strain evidence="5">SAG 36.94</strain>
    </source>
</reference>
<accession>A0A6T6C5D5</accession>
<feature type="transmembrane region" description="Helical" evidence="3">
    <location>
        <begin position="409"/>
        <end position="429"/>
    </location>
</feature>
<dbReference type="PANTHER" id="PTHR16255">
    <property type="entry name" value="REQUIRED FOR MEIOTIC NUCLEAR DIVISION PROTEIN 1 HOMOLOG"/>
    <property type="match status" value="1"/>
</dbReference>
<comment type="similarity">
    <text evidence="1">Belongs to the RMD1/sif2 family.</text>
</comment>
<organism evidence="5">
    <name type="scientific">Compsopogon caeruleus</name>
    <dbReference type="NCBI Taxonomy" id="31354"/>
    <lineage>
        <taxon>Eukaryota</taxon>
        <taxon>Rhodophyta</taxon>
        <taxon>Compsopogonophyceae</taxon>
        <taxon>Compsopogonales</taxon>
        <taxon>Compsopogonaceae</taxon>
        <taxon>Compsopogon</taxon>
    </lineage>
</organism>
<proteinExistence type="inferred from homology"/>
<dbReference type="InterPro" id="IPR003734">
    <property type="entry name" value="DUF155"/>
</dbReference>
<dbReference type="Pfam" id="PF02582">
    <property type="entry name" value="DUF155"/>
    <property type="match status" value="1"/>
</dbReference>
<gene>
    <name evidence="5" type="ORF">CCAE0312_LOCUS5866</name>
    <name evidence="6" type="ORF">CCAE0312_LOCUS5867</name>
</gene>
<evidence type="ECO:0000256" key="1">
    <source>
        <dbReference type="ARBA" id="ARBA00008306"/>
    </source>
</evidence>
<name>A0A6T6C5D5_9RHOD</name>
<keyword evidence="3" id="KW-0472">Membrane</keyword>
<feature type="region of interest" description="Disordered" evidence="2">
    <location>
        <begin position="55"/>
        <end position="97"/>
    </location>
</feature>
<dbReference type="GO" id="GO:0005739">
    <property type="term" value="C:mitochondrion"/>
    <property type="evidence" value="ECO:0007669"/>
    <property type="project" value="UniProtKB-ARBA"/>
</dbReference>
<dbReference type="AlphaFoldDB" id="A0A6T6C5D5"/>
<keyword evidence="3" id="KW-1133">Transmembrane helix</keyword>
<dbReference type="InterPro" id="IPR051624">
    <property type="entry name" value="RMD1/Sad1-interacting"/>
</dbReference>
<evidence type="ECO:0000313" key="6">
    <source>
        <dbReference type="EMBL" id="CAD9233781.1"/>
    </source>
</evidence>
<sequence length="439" mass="49138">MSSRSRLEAWAPVRCPAAHGRQLANHICTYPSHRVFGGSLCRNRSSLRCCAEPGSVDVGSADSTSHGGERTLQTEEGWGFPSSSSPTKSRGRGVIRSGRVARAERSVRAYPSPEAVSANSDNEGQVSSYCWANGYHVSALSRHLSQARGLVVEDFKGVLHVREPTEFAADVFVFPFGAVVIWGLDNPLHEAVVLETLKPFERGKLLREEEYDGFRYLEGNPSFRVQDDVIFMIQDRNADPRARIMERLAVSYALAQSVKLITFEEAIQDILEETQHFPEELAKTGAISDSRRDVARKLGRLLQTRHEVYLHADMTSTPEFFWEYASLEPPFLSMGRYLESKTRADMLNKRVEVVRELFDLLSHELQFKHSSDLEVIIIILISVEIGISLFKDAFLVIAARSGVRGTLAFGSPATLLGVAIVAGLVLMLYRWLRRARRQV</sequence>
<dbReference type="PANTHER" id="PTHR16255:SF1">
    <property type="entry name" value="REQUIRED FOR MEIOTIC NUCLEAR DIVISION PROTEIN 1 HOMOLOG"/>
    <property type="match status" value="1"/>
</dbReference>
<protein>
    <recommendedName>
        <fullName evidence="4">DUF155 domain-containing protein</fullName>
    </recommendedName>
</protein>
<feature type="transmembrane region" description="Helical" evidence="3">
    <location>
        <begin position="375"/>
        <end position="397"/>
    </location>
</feature>
<evidence type="ECO:0000259" key="4">
    <source>
        <dbReference type="Pfam" id="PF02582"/>
    </source>
</evidence>
<dbReference type="EMBL" id="HBGH01010617">
    <property type="protein sequence ID" value="CAD9233780.1"/>
    <property type="molecule type" value="Transcribed_RNA"/>
</dbReference>
<dbReference type="EMBL" id="HBGH01010618">
    <property type="protein sequence ID" value="CAD9233781.1"/>
    <property type="molecule type" value="Transcribed_RNA"/>
</dbReference>
<evidence type="ECO:0000313" key="5">
    <source>
        <dbReference type="EMBL" id="CAD9233780.1"/>
    </source>
</evidence>